<dbReference type="AlphaFoldDB" id="A0A0N4X5I4"/>
<reference evidence="1" key="1">
    <citation type="submission" date="2017-02" db="UniProtKB">
        <authorList>
            <consortium name="WormBaseParasite"/>
        </authorList>
    </citation>
    <scope>IDENTIFICATION</scope>
</reference>
<accession>A0A0N4X5I4</accession>
<organism evidence="1">
    <name type="scientific">Haemonchus placei</name>
    <name type="common">Barber's pole worm</name>
    <dbReference type="NCBI Taxonomy" id="6290"/>
    <lineage>
        <taxon>Eukaryota</taxon>
        <taxon>Metazoa</taxon>
        <taxon>Ecdysozoa</taxon>
        <taxon>Nematoda</taxon>
        <taxon>Chromadorea</taxon>
        <taxon>Rhabditida</taxon>
        <taxon>Rhabditina</taxon>
        <taxon>Rhabditomorpha</taxon>
        <taxon>Strongyloidea</taxon>
        <taxon>Trichostrongylidae</taxon>
        <taxon>Haemonchus</taxon>
    </lineage>
</organism>
<dbReference type="WBParaSite" id="HPLM_0001962601-mRNA-1">
    <property type="protein sequence ID" value="HPLM_0001962601-mRNA-1"/>
    <property type="gene ID" value="HPLM_0001962601"/>
</dbReference>
<protein>
    <submittedName>
        <fullName evidence="1">Ovule protein</fullName>
    </submittedName>
</protein>
<evidence type="ECO:0000313" key="1">
    <source>
        <dbReference type="WBParaSite" id="HPLM_0001962601-mRNA-1"/>
    </source>
</evidence>
<sequence length="59" mass="6710">LIVRYLAPLPQHCTILLPLMPKICSKRNIQPSSLIWIESEIRSSVKNLKSTELRSAHSV</sequence>
<proteinExistence type="predicted"/>
<name>A0A0N4X5I4_HAEPC</name>